<sequence>MKPITIHAHRLRSKPTHARNIDILPVLFLVTALFCLPAGSDSPALNSLAIVFVSIVLEAIPFMLVGALVGGLIEAFVSHERLAAMLPKNGWRTVCVAAAAGILFPVCECAVVPVVRRLMGKGLPFSAAIAYLLAGPIVNPVVAVSTALAYAFDWRVVALRLALGYVIAVIIGLVMGRIFASTPPGILGIMDTTMVQGCGCGCSHAMAADDWLGKVGSAFCHAIDDFLAVGHYLVIGAFIAALSQTYIERSTFLTVTGAPFLAEGLMMLLAILLNLCSEADAFIAASMQGIMPLSAQMAFMLTGPMFDLKLLLMYGGIFRRRVITILVTFILLVVFVASIGLGWIEGTCP</sequence>
<feature type="transmembrane region" description="Helical" evidence="7">
    <location>
        <begin position="322"/>
        <end position="344"/>
    </location>
</feature>
<reference evidence="8 9" key="1">
    <citation type="submission" date="2019-11" db="EMBL/GenBank/DDBJ databases">
        <title>Comparative genomics of hydrocarbon-degrading Desulfosarcina strains.</title>
        <authorList>
            <person name="Watanabe M."/>
            <person name="Kojima H."/>
            <person name="Fukui M."/>
        </authorList>
    </citation>
    <scope>NUCLEOTIDE SEQUENCE [LARGE SCALE GENOMIC DNA]</scope>
    <source>
        <strain evidence="9">oXyS1</strain>
    </source>
</reference>
<dbReference type="Pfam" id="PF03773">
    <property type="entry name" value="ArsP_1"/>
    <property type="match status" value="1"/>
</dbReference>
<accession>A0A5K8AIG0</accession>
<proteinExistence type="inferred from homology"/>
<gene>
    <name evidence="8" type="primary">ycgR</name>
    <name evidence="8" type="ORF">DSCOOX_56520</name>
</gene>
<evidence type="ECO:0000313" key="8">
    <source>
        <dbReference type="EMBL" id="BBO92472.1"/>
    </source>
</evidence>
<feature type="transmembrane region" description="Helical" evidence="7">
    <location>
        <begin position="226"/>
        <end position="245"/>
    </location>
</feature>
<evidence type="ECO:0000256" key="3">
    <source>
        <dbReference type="ARBA" id="ARBA00022475"/>
    </source>
</evidence>
<keyword evidence="5 7" id="KW-1133">Transmembrane helix</keyword>
<evidence type="ECO:0000313" key="9">
    <source>
        <dbReference type="Proteomes" id="UP000422108"/>
    </source>
</evidence>
<evidence type="ECO:0000256" key="1">
    <source>
        <dbReference type="ARBA" id="ARBA00004651"/>
    </source>
</evidence>
<keyword evidence="6 7" id="KW-0472">Membrane</keyword>
<evidence type="ECO:0000256" key="2">
    <source>
        <dbReference type="ARBA" id="ARBA00006386"/>
    </source>
</evidence>
<organism evidence="8 9">
    <name type="scientific">Desulfosarcina ovata subsp. ovata</name>
    <dbReference type="NCBI Taxonomy" id="2752305"/>
    <lineage>
        <taxon>Bacteria</taxon>
        <taxon>Pseudomonadati</taxon>
        <taxon>Thermodesulfobacteriota</taxon>
        <taxon>Desulfobacteria</taxon>
        <taxon>Desulfobacterales</taxon>
        <taxon>Desulfosarcinaceae</taxon>
        <taxon>Desulfosarcina</taxon>
    </lineage>
</organism>
<evidence type="ECO:0000256" key="4">
    <source>
        <dbReference type="ARBA" id="ARBA00022692"/>
    </source>
</evidence>
<dbReference type="AlphaFoldDB" id="A0A5K8AIG0"/>
<dbReference type="PANTHER" id="PTHR34184:SF4">
    <property type="entry name" value="UPF0718 PROTEIN YCGR"/>
    <property type="match status" value="1"/>
</dbReference>
<dbReference type="GO" id="GO:0005886">
    <property type="term" value="C:plasma membrane"/>
    <property type="evidence" value="ECO:0007669"/>
    <property type="project" value="UniProtKB-SubCell"/>
</dbReference>
<evidence type="ECO:0000256" key="6">
    <source>
        <dbReference type="ARBA" id="ARBA00023136"/>
    </source>
</evidence>
<dbReference type="PANTHER" id="PTHR34184">
    <property type="entry name" value="UPF0718 PROTEIN YCGR"/>
    <property type="match status" value="1"/>
</dbReference>
<feature type="transmembrane region" description="Helical" evidence="7">
    <location>
        <begin position="127"/>
        <end position="150"/>
    </location>
</feature>
<evidence type="ECO:0000256" key="7">
    <source>
        <dbReference type="SAM" id="Phobius"/>
    </source>
</evidence>
<feature type="transmembrane region" description="Helical" evidence="7">
    <location>
        <begin position="94"/>
        <end position="115"/>
    </location>
</feature>
<comment type="similarity">
    <text evidence="2">Belongs to the UPF0718 family.</text>
</comment>
<protein>
    <submittedName>
        <fullName evidence="8">UPF0718 protein YcgR</fullName>
    </submittedName>
</protein>
<dbReference type="InterPro" id="IPR005524">
    <property type="entry name" value="DUF318"/>
</dbReference>
<comment type="subcellular location">
    <subcellularLocation>
        <location evidence="1">Cell membrane</location>
        <topology evidence="1">Multi-pass membrane protein</topology>
    </subcellularLocation>
</comment>
<name>A0A5K8AIG0_9BACT</name>
<dbReference type="InterPro" id="IPR052923">
    <property type="entry name" value="UPF0718"/>
</dbReference>
<dbReference type="RefSeq" id="WP_155313212.1">
    <property type="nucleotide sequence ID" value="NZ_AP021879.1"/>
</dbReference>
<feature type="transmembrane region" description="Helical" evidence="7">
    <location>
        <begin position="21"/>
        <end position="39"/>
    </location>
</feature>
<dbReference type="Proteomes" id="UP000422108">
    <property type="component" value="Chromosome"/>
</dbReference>
<keyword evidence="4 7" id="KW-0812">Transmembrane</keyword>
<keyword evidence="3" id="KW-1003">Cell membrane</keyword>
<feature type="transmembrane region" description="Helical" evidence="7">
    <location>
        <begin position="45"/>
        <end position="73"/>
    </location>
</feature>
<keyword evidence="9" id="KW-1185">Reference proteome</keyword>
<dbReference type="EMBL" id="AP021879">
    <property type="protein sequence ID" value="BBO92472.1"/>
    <property type="molecule type" value="Genomic_DNA"/>
</dbReference>
<evidence type="ECO:0000256" key="5">
    <source>
        <dbReference type="ARBA" id="ARBA00022989"/>
    </source>
</evidence>
<feature type="transmembrane region" description="Helical" evidence="7">
    <location>
        <begin position="252"/>
        <end position="275"/>
    </location>
</feature>
<feature type="transmembrane region" description="Helical" evidence="7">
    <location>
        <begin position="162"/>
        <end position="180"/>
    </location>
</feature>